<feature type="compositionally biased region" description="Basic and acidic residues" evidence="1">
    <location>
        <begin position="21"/>
        <end position="32"/>
    </location>
</feature>
<name>A0A4S4M1D9_9AGAM</name>
<reference evidence="2 3" key="1">
    <citation type="submission" date="2019-02" db="EMBL/GenBank/DDBJ databases">
        <title>Genome sequencing of the rare red list fungi Bondarzewia mesenterica.</title>
        <authorList>
            <person name="Buettner E."/>
            <person name="Kellner H."/>
        </authorList>
    </citation>
    <scope>NUCLEOTIDE SEQUENCE [LARGE SCALE GENOMIC DNA]</scope>
    <source>
        <strain evidence="2 3">DSM 108281</strain>
    </source>
</reference>
<evidence type="ECO:0000313" key="2">
    <source>
        <dbReference type="EMBL" id="THH16560.1"/>
    </source>
</evidence>
<dbReference type="AlphaFoldDB" id="A0A4S4M1D9"/>
<feature type="region of interest" description="Disordered" evidence="1">
    <location>
        <begin position="1"/>
        <end position="238"/>
    </location>
</feature>
<keyword evidence="3" id="KW-1185">Reference proteome</keyword>
<dbReference type="PANTHER" id="PTHR34689:SF1">
    <property type="entry name" value="NUCLEIC ACID-BINDING PROTEIN"/>
    <property type="match status" value="1"/>
</dbReference>
<accession>A0A4S4M1D9</accession>
<dbReference type="Proteomes" id="UP000310158">
    <property type="component" value="Unassembled WGS sequence"/>
</dbReference>
<feature type="compositionally biased region" description="Basic residues" evidence="1">
    <location>
        <begin position="216"/>
        <end position="229"/>
    </location>
</feature>
<comment type="caution">
    <text evidence="2">The sequence shown here is derived from an EMBL/GenBank/DDBJ whole genome shotgun (WGS) entry which is preliminary data.</text>
</comment>
<dbReference type="OrthoDB" id="2538345at2759"/>
<sequence>MSTKADNDRHARGGRSRSRSLPREDERVRDPPPHLGRRSRSPTRKVHREASPPRNSYRPRSRSPDVRRLQSISKDRGREREDEERERDRRDIERERDRRGTERERDRDRDYRERRGRSRSRSDSRGRDKREMEKARDRDRDTREKRRRSRSPSDSREGKRERRRDRSREKRRRSRTRSDSRSSASSSDSERRRHRRRKEKHKKRRSRSRSRDRDKKGRKRDKKDKKKKSAAVGNQWGKHGIITETDIYTKEQEFRAWLVEERMMNPETMSKDQTKKEFARFVEDFNTATLPHEKFYHMEAYERRMSALRAGEYVPPAEDSYNPAVDMQAHQSQHKRKNVEHESYLSKEQLQDLRRVQQERIEAGKMKLLGMDIKQNMGVRMDGTVFDG</sequence>
<proteinExistence type="predicted"/>
<dbReference type="EMBL" id="SGPL01000152">
    <property type="protein sequence ID" value="THH16560.1"/>
    <property type="molecule type" value="Genomic_DNA"/>
</dbReference>
<gene>
    <name evidence="2" type="ORF">EW146_g4109</name>
</gene>
<evidence type="ECO:0000256" key="1">
    <source>
        <dbReference type="SAM" id="MobiDB-lite"/>
    </source>
</evidence>
<feature type="compositionally biased region" description="Basic and acidic residues" evidence="1">
    <location>
        <begin position="151"/>
        <end position="168"/>
    </location>
</feature>
<feature type="compositionally biased region" description="Basic and acidic residues" evidence="1">
    <location>
        <begin position="120"/>
        <end position="144"/>
    </location>
</feature>
<protein>
    <submittedName>
        <fullName evidence="2">Uncharacterized protein</fullName>
    </submittedName>
</protein>
<dbReference type="PANTHER" id="PTHR34689">
    <property type="entry name" value="NUCLEIC ACID-BINDING PROTEIN"/>
    <property type="match status" value="1"/>
</dbReference>
<feature type="compositionally biased region" description="Basic and acidic residues" evidence="1">
    <location>
        <begin position="62"/>
        <end position="113"/>
    </location>
</feature>
<feature type="compositionally biased region" description="Basic and acidic residues" evidence="1">
    <location>
        <begin position="1"/>
        <end position="11"/>
    </location>
</feature>
<feature type="compositionally biased region" description="Basic residues" evidence="1">
    <location>
        <begin position="192"/>
        <end position="208"/>
    </location>
</feature>
<evidence type="ECO:0000313" key="3">
    <source>
        <dbReference type="Proteomes" id="UP000310158"/>
    </source>
</evidence>
<organism evidence="2 3">
    <name type="scientific">Bondarzewia mesenterica</name>
    <dbReference type="NCBI Taxonomy" id="1095465"/>
    <lineage>
        <taxon>Eukaryota</taxon>
        <taxon>Fungi</taxon>
        <taxon>Dikarya</taxon>
        <taxon>Basidiomycota</taxon>
        <taxon>Agaricomycotina</taxon>
        <taxon>Agaricomycetes</taxon>
        <taxon>Russulales</taxon>
        <taxon>Bondarzewiaceae</taxon>
        <taxon>Bondarzewia</taxon>
    </lineage>
</organism>
<feature type="compositionally biased region" description="Basic residues" evidence="1">
    <location>
        <begin position="35"/>
        <end position="47"/>
    </location>
</feature>